<dbReference type="PROSITE" id="PS00623">
    <property type="entry name" value="GMC_OXRED_1"/>
    <property type="match status" value="1"/>
</dbReference>
<keyword evidence="3 4" id="KW-0274">FAD</keyword>
<dbReference type="PROSITE" id="PS00624">
    <property type="entry name" value="GMC_OXRED_2"/>
    <property type="match status" value="1"/>
</dbReference>
<evidence type="ECO:0000259" key="6">
    <source>
        <dbReference type="PROSITE" id="PS00624"/>
    </source>
</evidence>
<evidence type="ECO:0000256" key="1">
    <source>
        <dbReference type="ARBA" id="ARBA00001974"/>
    </source>
</evidence>
<dbReference type="InterPro" id="IPR000172">
    <property type="entry name" value="GMC_OxRdtase_N"/>
</dbReference>
<dbReference type="InterPro" id="IPR012132">
    <property type="entry name" value="GMC_OxRdtase"/>
</dbReference>
<dbReference type="Gene3D" id="3.30.560.10">
    <property type="entry name" value="Glucose Oxidase, domain 3"/>
    <property type="match status" value="1"/>
</dbReference>
<comment type="cofactor">
    <cofactor evidence="1 3">
        <name>FAD</name>
        <dbReference type="ChEBI" id="CHEBI:57692"/>
    </cofactor>
</comment>
<dbReference type="PANTHER" id="PTHR11552:SF78">
    <property type="entry name" value="GLUCOSE-METHANOL-CHOLINE OXIDOREDUCTASE N-TERMINAL DOMAIN-CONTAINING PROTEIN"/>
    <property type="match status" value="1"/>
</dbReference>
<sequence>MSKPSLIGYDIIFAGGGTAGCLVASRLATADPSLRVLVLEQGLHIRNIDAHTQPARYLSHLAPTSKTVTFNVGNPSKELNGRALVTPSGRCVGGGSSVNFTMYTRAAASDYDDWETVHGNAGWGSKDLIPLLKKTETYQVKPDEPTHGYSGPLKVSYGGAYTNVGKQFLDVASEFDKERGFTEDINGLFSCNAYGVSYSLFISRTPRWIDGKTGRRSDVPHHFIYNRNFSNLEVIDGKRVKRVIIENNRAVGVEYTDDIVNHPDGDKAIHSVRASRLVVVSAGAFGSPTILERSGIGAKSMLEQSGVEEIVDLPGYWITDHNVVFVPYLASDDAETLDALFQGEKEEVDKCVAQWEGEGKGLMAHNGLDAGIKIRPNAEDLKELGPAFEHRWKTYFANALDKSVIWIGSVSCYLGDPSVASARKYYSFGYFTQYPVSLGNVHIKSGQDPHAAPDFTPGFLSDPADVATLRWGYKKTREFARRMGLYRGEFTPGHPTFPTGSEAVCKDHDGPADVSAPVIAYTPEDEKAIEAYNRNYVQTAWHSLGTCSMKPREQGGVVDQRLNVYGVEGLKVADLSIAPGNVAANTYSTALVIGEKAAVIIGEDLGIKNV</sequence>
<evidence type="ECO:0000313" key="7">
    <source>
        <dbReference type="EMBL" id="EGN98868.1"/>
    </source>
</evidence>
<dbReference type="HOGENOM" id="CLU_002865_5_1_1"/>
<dbReference type="GO" id="GO:0050660">
    <property type="term" value="F:flavin adenine dinucleotide binding"/>
    <property type="evidence" value="ECO:0007669"/>
    <property type="project" value="InterPro"/>
</dbReference>
<dbReference type="Gene3D" id="3.50.50.60">
    <property type="entry name" value="FAD/NAD(P)-binding domain"/>
    <property type="match status" value="1"/>
</dbReference>
<feature type="domain" description="Glucose-methanol-choline oxidoreductase N-terminal" evidence="6">
    <location>
        <begin position="283"/>
        <end position="297"/>
    </location>
</feature>
<dbReference type="GO" id="GO:0016614">
    <property type="term" value="F:oxidoreductase activity, acting on CH-OH group of donors"/>
    <property type="evidence" value="ECO:0007669"/>
    <property type="project" value="InterPro"/>
</dbReference>
<feature type="domain" description="Glucose-methanol-choline oxidoreductase N-terminal" evidence="5">
    <location>
        <begin position="89"/>
        <end position="112"/>
    </location>
</feature>
<accession>F8PYA5</accession>
<dbReference type="OrthoDB" id="269227at2759"/>
<evidence type="ECO:0000259" key="5">
    <source>
        <dbReference type="PROSITE" id="PS00623"/>
    </source>
</evidence>
<dbReference type="PIRSF" id="PIRSF000137">
    <property type="entry name" value="Alcohol_oxidase"/>
    <property type="match status" value="1"/>
</dbReference>
<evidence type="ECO:0000313" key="8">
    <source>
        <dbReference type="Proteomes" id="UP000008063"/>
    </source>
</evidence>
<dbReference type="Proteomes" id="UP000008063">
    <property type="component" value="Unassembled WGS sequence"/>
</dbReference>
<organism evidence="8">
    <name type="scientific">Serpula lacrymans var. lacrymans (strain S7.3)</name>
    <name type="common">Dry rot fungus</name>
    <dbReference type="NCBI Taxonomy" id="936435"/>
    <lineage>
        <taxon>Eukaryota</taxon>
        <taxon>Fungi</taxon>
        <taxon>Dikarya</taxon>
        <taxon>Basidiomycota</taxon>
        <taxon>Agaricomycotina</taxon>
        <taxon>Agaricomycetes</taxon>
        <taxon>Agaricomycetidae</taxon>
        <taxon>Boletales</taxon>
        <taxon>Coniophorineae</taxon>
        <taxon>Serpulaceae</taxon>
        <taxon>Serpula</taxon>
    </lineage>
</organism>
<dbReference type="PROSITE" id="PS51257">
    <property type="entry name" value="PROKAR_LIPOPROTEIN"/>
    <property type="match status" value="1"/>
</dbReference>
<reference evidence="8" key="1">
    <citation type="journal article" date="2011" name="Science">
        <title>The plant cell wall-decomposing machinery underlies the functional diversity of forest fungi.</title>
        <authorList>
            <person name="Eastwood D.C."/>
            <person name="Floudas D."/>
            <person name="Binder M."/>
            <person name="Majcherczyk A."/>
            <person name="Schneider P."/>
            <person name="Aerts A."/>
            <person name="Asiegbu F.O."/>
            <person name="Baker S.E."/>
            <person name="Barry K."/>
            <person name="Bendiksby M."/>
            <person name="Blumentritt M."/>
            <person name="Coutinho P.M."/>
            <person name="Cullen D."/>
            <person name="de Vries R.P."/>
            <person name="Gathman A."/>
            <person name="Goodell B."/>
            <person name="Henrissat B."/>
            <person name="Ihrmark K."/>
            <person name="Kauserud H."/>
            <person name="Kohler A."/>
            <person name="LaButti K."/>
            <person name="Lapidus A."/>
            <person name="Lavin J.L."/>
            <person name="Lee Y.-H."/>
            <person name="Lindquist E."/>
            <person name="Lilly W."/>
            <person name="Lucas S."/>
            <person name="Morin E."/>
            <person name="Murat C."/>
            <person name="Oguiza J.A."/>
            <person name="Park J."/>
            <person name="Pisabarro A.G."/>
            <person name="Riley R."/>
            <person name="Rosling A."/>
            <person name="Salamov A."/>
            <person name="Schmidt O."/>
            <person name="Schmutz J."/>
            <person name="Skrede I."/>
            <person name="Stenlid J."/>
            <person name="Wiebenga A."/>
            <person name="Xie X."/>
            <person name="Kuees U."/>
            <person name="Hibbett D.S."/>
            <person name="Hoffmeister D."/>
            <person name="Hoegberg N."/>
            <person name="Martin F."/>
            <person name="Grigoriev I.V."/>
            <person name="Watkinson S.C."/>
        </authorList>
    </citation>
    <scope>NUCLEOTIDE SEQUENCE [LARGE SCALE GENOMIC DNA]</scope>
    <source>
        <strain evidence="8">strain S7.3</strain>
    </source>
</reference>
<feature type="binding site" evidence="3">
    <location>
        <begin position="541"/>
        <end position="542"/>
    </location>
    <ligand>
        <name>FAD</name>
        <dbReference type="ChEBI" id="CHEBI:57692"/>
    </ligand>
</feature>
<dbReference type="InterPro" id="IPR007867">
    <property type="entry name" value="GMC_OxRtase_C"/>
</dbReference>
<evidence type="ECO:0000256" key="3">
    <source>
        <dbReference type="PIRSR" id="PIRSR000137-2"/>
    </source>
</evidence>
<dbReference type="AlphaFoldDB" id="F8PYA5"/>
<keyword evidence="4" id="KW-0285">Flavoprotein</keyword>
<evidence type="ECO:0000256" key="4">
    <source>
        <dbReference type="RuleBase" id="RU003968"/>
    </source>
</evidence>
<dbReference type="OMA" id="MAYYTEY"/>
<dbReference type="SUPFAM" id="SSF51905">
    <property type="entry name" value="FAD/NAD(P)-binding domain"/>
    <property type="match status" value="1"/>
</dbReference>
<dbReference type="PANTHER" id="PTHR11552">
    <property type="entry name" value="GLUCOSE-METHANOL-CHOLINE GMC OXIDOREDUCTASE"/>
    <property type="match status" value="1"/>
</dbReference>
<dbReference type="SUPFAM" id="SSF54373">
    <property type="entry name" value="FAD-linked reductases, C-terminal domain"/>
    <property type="match status" value="1"/>
</dbReference>
<name>F8PYA5_SERL3</name>
<dbReference type="InParanoid" id="F8PYA5"/>
<comment type="similarity">
    <text evidence="2 4">Belongs to the GMC oxidoreductase family.</text>
</comment>
<dbReference type="InterPro" id="IPR036188">
    <property type="entry name" value="FAD/NAD-bd_sf"/>
</dbReference>
<dbReference type="Pfam" id="PF00732">
    <property type="entry name" value="GMC_oxred_N"/>
    <property type="match status" value="1"/>
</dbReference>
<proteinExistence type="inferred from homology"/>
<feature type="binding site" evidence="3">
    <location>
        <position position="240"/>
    </location>
    <ligand>
        <name>FAD</name>
        <dbReference type="ChEBI" id="CHEBI:57692"/>
    </ligand>
</feature>
<protein>
    <recommendedName>
        <fullName evidence="5 6">Glucose-methanol-choline oxidoreductase N-terminal domain-containing protein</fullName>
    </recommendedName>
</protein>
<dbReference type="STRING" id="936435.F8PYA5"/>
<dbReference type="Pfam" id="PF05199">
    <property type="entry name" value="GMC_oxred_C"/>
    <property type="match status" value="1"/>
</dbReference>
<dbReference type="eggNOG" id="KOG1238">
    <property type="taxonomic scope" value="Eukaryota"/>
</dbReference>
<keyword evidence="8" id="KW-1185">Reference proteome</keyword>
<evidence type="ECO:0000256" key="2">
    <source>
        <dbReference type="ARBA" id="ARBA00010790"/>
    </source>
</evidence>
<gene>
    <name evidence="7" type="ORF">SERLA73DRAFT_53796</name>
</gene>
<dbReference type="EMBL" id="GL945480">
    <property type="protein sequence ID" value="EGN98868.1"/>
    <property type="molecule type" value="Genomic_DNA"/>
</dbReference>